<dbReference type="GO" id="GO:0004519">
    <property type="term" value="F:endonuclease activity"/>
    <property type="evidence" value="ECO:0007669"/>
    <property type="project" value="UniProtKB-KW"/>
</dbReference>
<dbReference type="PANTHER" id="PTHR30408:SF12">
    <property type="entry name" value="TYPE I RESTRICTION ENZYME MJAVIII SPECIFICITY SUBUNIT"/>
    <property type="match status" value="1"/>
</dbReference>
<comment type="similarity">
    <text evidence="1">Belongs to the type-I restriction system S methylase family.</text>
</comment>
<dbReference type="InterPro" id="IPR000055">
    <property type="entry name" value="Restrct_endonuc_typeI_TRD"/>
</dbReference>
<evidence type="ECO:0000259" key="5">
    <source>
        <dbReference type="Pfam" id="PF01420"/>
    </source>
</evidence>
<keyword evidence="7" id="KW-1185">Reference proteome</keyword>
<dbReference type="Gene3D" id="1.10.287.1120">
    <property type="entry name" value="Bipartite methylase S protein"/>
    <property type="match status" value="1"/>
</dbReference>
<dbReference type="Proteomes" id="UP001597188">
    <property type="component" value="Unassembled WGS sequence"/>
</dbReference>
<keyword evidence="3" id="KW-0238">DNA-binding</keyword>
<proteinExistence type="inferred from homology"/>
<comment type="caution">
    <text evidence="6">The sequence shown here is derived from an EMBL/GenBank/DDBJ whole genome shotgun (WGS) entry which is preliminary data.</text>
</comment>
<dbReference type="SUPFAM" id="SSF116734">
    <property type="entry name" value="DNA methylase specificity domain"/>
    <property type="match status" value="2"/>
</dbReference>
<accession>A0ABW4BZR4</accession>
<evidence type="ECO:0000256" key="4">
    <source>
        <dbReference type="SAM" id="Coils"/>
    </source>
</evidence>
<protein>
    <submittedName>
        <fullName evidence="6">Restriction endonuclease subunit S</fullName>
        <ecNumber evidence="6">3.1.21.-</ecNumber>
    </submittedName>
</protein>
<dbReference type="Pfam" id="PF01420">
    <property type="entry name" value="Methylase_S"/>
    <property type="match status" value="1"/>
</dbReference>
<dbReference type="PANTHER" id="PTHR30408">
    <property type="entry name" value="TYPE-1 RESTRICTION ENZYME ECOKI SPECIFICITY PROTEIN"/>
    <property type="match status" value="1"/>
</dbReference>
<keyword evidence="6" id="KW-0255">Endonuclease</keyword>
<keyword evidence="6" id="KW-0378">Hydrolase</keyword>
<dbReference type="Gene3D" id="3.90.220.20">
    <property type="entry name" value="DNA methylase specificity domains"/>
    <property type="match status" value="2"/>
</dbReference>
<gene>
    <name evidence="6" type="ORF">ACFQ5L_07090</name>
</gene>
<evidence type="ECO:0000256" key="2">
    <source>
        <dbReference type="ARBA" id="ARBA00022747"/>
    </source>
</evidence>
<dbReference type="EMBL" id="JBHTOJ010000016">
    <property type="protein sequence ID" value="MFD1420716.1"/>
    <property type="molecule type" value="Genomic_DNA"/>
</dbReference>
<sequence>MKKDNLVPKIRFKGFSDPWEQRKLGDITERITRKNTKLQSTLPLTISAQYGLVDQKTFFDKQIASRDVSGYYLIRFGEFAYNKSYSNGYPVGTIKRLDKYTKGVLSTLYILFKPIHVDSQFLVSYFEGTKWYPEVMKQATEGARNHGLLNISTKDFFNMKLFVPNSNEQLKIGLFLQNLNNLIAANEDKLKQLKELKKLMMQKIFSQEWRFEGFTDPWEQRKLESLAEIVRGSSPRPIKSSRWFQQDSQVGWLRIADVTEQHGRIHKLNQHLSEDGQKKTRVLNSKHLLLSIAATVGSPVINYVSTGVHDGFLIFLTPKFELEFMFQWLTEMKNSWKKYGQPGSQVNLNSEIVRNKLILIPNNKEQKEIGYMLLKTDQLIAANEEKLTQLKTMKKFLMQNMFA</sequence>
<reference evidence="7" key="1">
    <citation type="journal article" date="2019" name="Int. J. Syst. Evol. Microbiol.">
        <title>The Global Catalogue of Microorganisms (GCM) 10K type strain sequencing project: providing services to taxonomists for standard genome sequencing and annotation.</title>
        <authorList>
            <consortium name="The Broad Institute Genomics Platform"/>
            <consortium name="The Broad Institute Genome Sequencing Center for Infectious Disease"/>
            <person name="Wu L."/>
            <person name="Ma J."/>
        </authorList>
    </citation>
    <scope>NUCLEOTIDE SEQUENCE [LARGE SCALE GENOMIC DNA]</scope>
    <source>
        <strain evidence="7">CCM 8931</strain>
    </source>
</reference>
<evidence type="ECO:0000256" key="1">
    <source>
        <dbReference type="ARBA" id="ARBA00010923"/>
    </source>
</evidence>
<name>A0ABW4BZR4_9LACO</name>
<dbReference type="EC" id="3.1.21.-" evidence="6"/>
<evidence type="ECO:0000313" key="6">
    <source>
        <dbReference type="EMBL" id="MFD1420716.1"/>
    </source>
</evidence>
<keyword evidence="4" id="KW-0175">Coiled coil</keyword>
<dbReference type="InterPro" id="IPR052021">
    <property type="entry name" value="Type-I_RS_S_subunit"/>
</dbReference>
<dbReference type="RefSeq" id="WP_137636074.1">
    <property type="nucleotide sequence ID" value="NZ_BJDL01000032.1"/>
</dbReference>
<keyword evidence="6" id="KW-0540">Nuclease</keyword>
<feature type="domain" description="Type I restriction modification DNA specificity" evidence="5">
    <location>
        <begin position="216"/>
        <end position="391"/>
    </location>
</feature>
<dbReference type="GO" id="GO:0016787">
    <property type="term" value="F:hydrolase activity"/>
    <property type="evidence" value="ECO:0007669"/>
    <property type="project" value="UniProtKB-KW"/>
</dbReference>
<dbReference type="InterPro" id="IPR044946">
    <property type="entry name" value="Restrct_endonuc_typeI_TRD_sf"/>
</dbReference>
<evidence type="ECO:0000256" key="3">
    <source>
        <dbReference type="ARBA" id="ARBA00023125"/>
    </source>
</evidence>
<keyword evidence="2" id="KW-0680">Restriction system</keyword>
<organism evidence="6 7">
    <name type="scientific">Lactiplantibacillus songbeiensis</name>
    <dbReference type="NCBI Taxonomy" id="2559920"/>
    <lineage>
        <taxon>Bacteria</taxon>
        <taxon>Bacillati</taxon>
        <taxon>Bacillota</taxon>
        <taxon>Bacilli</taxon>
        <taxon>Lactobacillales</taxon>
        <taxon>Lactobacillaceae</taxon>
        <taxon>Lactiplantibacillus</taxon>
    </lineage>
</organism>
<evidence type="ECO:0000313" key="7">
    <source>
        <dbReference type="Proteomes" id="UP001597188"/>
    </source>
</evidence>
<feature type="coiled-coil region" evidence="4">
    <location>
        <begin position="176"/>
        <end position="203"/>
    </location>
</feature>